<gene>
    <name evidence="5" type="ORF">CUESP1_0612</name>
</gene>
<dbReference type="Proteomes" id="UP000245423">
    <property type="component" value="Chromosome 1"/>
</dbReference>
<proteinExistence type="predicted"/>
<dbReference type="PANTHER" id="PTHR34069">
    <property type="entry name" value="3-OXOACYL-[ACYL-CARRIER-PROTEIN] SYNTHASE 3"/>
    <property type="match status" value="1"/>
</dbReference>
<evidence type="ECO:0000256" key="2">
    <source>
        <dbReference type="ARBA" id="ARBA00023315"/>
    </source>
</evidence>
<keyword evidence="6" id="KW-1185">Reference proteome</keyword>
<keyword evidence="2" id="KW-0012">Acyltransferase</keyword>
<sequence>MNYDGIVGIKDIQIYVPEEIEDSSIISKKSGIPKDVIENKFGIIKKHKASQEESVSDMAIKASRKILKNFDPLDLDLVVYCGSEFKDYYLMNIAAKIQYLIGAKNANAFEIHSLCSAGVLSLQILKSMMLNDPDINNVLLVSSSKETSIVNYENERSRFMFNFGDGASAALLQKGCTKNIILETHMITDGSFAEDVAVYNIGNNNLMDFSLINNNPIMLDVKEPQSMKERLDPITLENFVSVIEKSVKKSGYTNKDIDFIAPIFMKRSILENILDRFNLSEENSFVLEDYGHCQSADAFISIVEGKRLGRIKEGDLVVMLGAGTGYTWAATTIKWGEYHEIKR</sequence>
<accession>A0A1M4PKN0</accession>
<dbReference type="RefSeq" id="WP_025640447.1">
    <property type="nucleotide sequence ID" value="NZ_LT669839.1"/>
</dbReference>
<evidence type="ECO:0000259" key="4">
    <source>
        <dbReference type="Pfam" id="PF08545"/>
    </source>
</evidence>
<feature type="domain" description="Beta-ketoacyl-[acyl-carrier-protein] synthase III C-terminal" evidence="3">
    <location>
        <begin position="248"/>
        <end position="335"/>
    </location>
</feature>
<dbReference type="Pfam" id="PF08541">
    <property type="entry name" value="ACP_syn_III_C"/>
    <property type="match status" value="1"/>
</dbReference>
<dbReference type="OrthoDB" id="9815506at2"/>
<name>A0A1M4PKN0_9FIRM</name>
<dbReference type="GO" id="GO:0004315">
    <property type="term" value="F:3-oxoacyl-[acyl-carrier-protein] synthase activity"/>
    <property type="evidence" value="ECO:0007669"/>
    <property type="project" value="InterPro"/>
</dbReference>
<dbReference type="EMBL" id="LT669839">
    <property type="protein sequence ID" value="SHD75996.1"/>
    <property type="molecule type" value="Genomic_DNA"/>
</dbReference>
<dbReference type="InterPro" id="IPR013751">
    <property type="entry name" value="ACP_syn_III_N"/>
</dbReference>
<feature type="domain" description="Beta-ketoacyl-[acyl-carrier-protein] synthase III N-terminal" evidence="4">
    <location>
        <begin position="109"/>
        <end position="190"/>
    </location>
</feature>
<protein>
    <submittedName>
        <fullName evidence="5">3-oxoacyl-(Acyl-carrier-protein) synthase III</fullName>
    </submittedName>
</protein>
<evidence type="ECO:0000256" key="1">
    <source>
        <dbReference type="ARBA" id="ARBA00022679"/>
    </source>
</evidence>
<evidence type="ECO:0000259" key="3">
    <source>
        <dbReference type="Pfam" id="PF08541"/>
    </source>
</evidence>
<evidence type="ECO:0000313" key="6">
    <source>
        <dbReference type="Proteomes" id="UP000245423"/>
    </source>
</evidence>
<keyword evidence="1" id="KW-0808">Transferase</keyword>
<dbReference type="GO" id="GO:0044550">
    <property type="term" value="P:secondary metabolite biosynthetic process"/>
    <property type="evidence" value="ECO:0007669"/>
    <property type="project" value="TreeGrafter"/>
</dbReference>
<dbReference type="NCBIfam" id="NF005308">
    <property type="entry name" value="PRK06840.1"/>
    <property type="match status" value="1"/>
</dbReference>
<dbReference type="GO" id="GO:0006633">
    <property type="term" value="P:fatty acid biosynthetic process"/>
    <property type="evidence" value="ECO:0007669"/>
    <property type="project" value="InterPro"/>
</dbReference>
<dbReference type="InterPro" id="IPR013747">
    <property type="entry name" value="ACP_syn_III_C"/>
</dbReference>
<evidence type="ECO:0000313" key="5">
    <source>
        <dbReference type="EMBL" id="SHD75996.1"/>
    </source>
</evidence>
<organism evidence="5 6">
    <name type="scientific">[Clostridium] ultunense Esp</name>
    <dbReference type="NCBI Taxonomy" id="1288971"/>
    <lineage>
        <taxon>Bacteria</taxon>
        <taxon>Bacillati</taxon>
        <taxon>Bacillota</taxon>
        <taxon>Tissierellia</taxon>
        <taxon>Tissierellales</taxon>
        <taxon>Tepidimicrobiaceae</taxon>
        <taxon>Schnuerera</taxon>
    </lineage>
</organism>
<dbReference type="SUPFAM" id="SSF53901">
    <property type="entry name" value="Thiolase-like"/>
    <property type="match status" value="2"/>
</dbReference>
<dbReference type="Pfam" id="PF08545">
    <property type="entry name" value="ACP_syn_III"/>
    <property type="match status" value="1"/>
</dbReference>
<dbReference type="InterPro" id="IPR016039">
    <property type="entry name" value="Thiolase-like"/>
</dbReference>
<dbReference type="AlphaFoldDB" id="A0A1M4PKN0"/>
<dbReference type="PANTHER" id="PTHR34069:SF2">
    <property type="entry name" value="BETA-KETOACYL-[ACYL-CARRIER-PROTEIN] SYNTHASE III"/>
    <property type="match status" value="1"/>
</dbReference>
<dbReference type="Gene3D" id="3.40.47.10">
    <property type="match status" value="1"/>
</dbReference>
<reference evidence="5 6" key="1">
    <citation type="submission" date="2016-11" db="EMBL/GenBank/DDBJ databases">
        <authorList>
            <person name="Manzoor S."/>
        </authorList>
    </citation>
    <scope>NUCLEOTIDE SEQUENCE [LARGE SCALE GENOMIC DNA]</scope>
    <source>
        <strain evidence="5">Clostridium ultunense strain Esp</strain>
    </source>
</reference>